<comment type="function">
    <text evidence="2 10">Forms oxaloacetate, a four-carbon dicarboxylic acid source for the tricarboxylic acid cycle.</text>
</comment>
<organism evidence="13 14">
    <name type="scientific">Neisseria brasiliensis</name>
    <dbReference type="NCBI Taxonomy" id="2666100"/>
    <lineage>
        <taxon>Bacteria</taxon>
        <taxon>Pseudomonadati</taxon>
        <taxon>Pseudomonadota</taxon>
        <taxon>Betaproteobacteria</taxon>
        <taxon>Neisseriales</taxon>
        <taxon>Neisseriaceae</taxon>
        <taxon>Neisseria</taxon>
    </lineage>
</organism>
<name>A0A7X2GXH6_9NEIS</name>
<dbReference type="PANTHER" id="PTHR30523:SF6">
    <property type="entry name" value="PHOSPHOENOLPYRUVATE CARBOXYLASE"/>
    <property type="match status" value="1"/>
</dbReference>
<sequence>MQLHILNNPKDAALAADAEFLKQCLFNLLHQEASPLVVEIVKQLSTSDDTGALIEKVLPQLDEQQAHDLTLACGLFAQILNIAEDVHHERRRQVHEDAGHNTADGSLAETVRKLRANKVDGKTVQQQLNATNVTAVLTAHPTEVQRQSVLRFNRRIRALLPQRERCTNAESLADLRRDIETILLGLWQTSETRQYKLSVNDEINNGVNIFPMSFFEALPKLYRGMERDFQTAYPDVEVPDILKIGGWIGGDRDGNPFVTAETLRHAFTRHADAVFRCYRSELDGLYHELPLSTRRVKVNDDVMAMSDESPDEEIARLEEPYRRAIAYIMARVMGKARSLGLGMGCHFGFGEPYANVQEFIADLQKLQRSLRDNGSALMAEGRLADLIRLASVCGFNMMPLDLRQHAEKHGDVVAELFQHAGLEDYANLSEEEKQTVLLRELQHQRPLYSPFVTYSEHARRELAIFSEARKIKDEFGEQAITQSIISNCEQPSDLLALALLLQECGLLLIENGKPKSRMNIVPLFETIEALENACPVMDRMFGLEWYRELVMSRDNIQEIMLGYSDSNKDGGYVTSSWCLYQAELGLVDLFKKYDVRMRLFHGRGGSVGRGGGPSYQAILAQPAGSVAGQIRITEQGEVITAKYADPSNARRNLETLVAATLEATLLPDRKDPDPKLMQALSDISFKYYRELITHEDFIDYFLQTSPIQEIATLNLGSRPASRKTLARIQDLRAIPWVFSWMQNRLMLPAWYGFGSAVETLCQQDPSSMAVMQNHAKHNPFFQAMLSNMEQVMAKTDITLAEDYAELSETPEKAAAIFQMIKAEYLRSRKALLDILQTTELLSDNRSLARSLALRIPYLNALNGLQVAMLKRLRQDPNNRHALLMVHLTINGVAQGLRNTG</sequence>
<dbReference type="EMBL" id="WJXO01000001">
    <property type="protein sequence ID" value="MRN37791.1"/>
    <property type="molecule type" value="Genomic_DNA"/>
</dbReference>
<reference evidence="13" key="1">
    <citation type="journal article" name="Emerg. Infect. Dis.">
        <title>Two cases of a newly characterized neisseria species.</title>
        <authorList>
            <person name="Mustapha M."/>
            <person name="Lemos A.P.S."/>
            <person name="Harrison L.H."/>
            <person name="Vantyne D."/>
            <person name="Sacchi C.T."/>
        </authorList>
    </citation>
    <scope>NUCLEOTIDE SEQUENCE</scope>
    <source>
        <strain evidence="13">N.95.16</strain>
    </source>
</reference>
<dbReference type="GO" id="GO:0008964">
    <property type="term" value="F:phosphoenolpyruvate carboxylase activity"/>
    <property type="evidence" value="ECO:0007669"/>
    <property type="project" value="UniProtKB-UniRule"/>
</dbReference>
<dbReference type="GO" id="GO:0005829">
    <property type="term" value="C:cytosol"/>
    <property type="evidence" value="ECO:0007669"/>
    <property type="project" value="TreeGrafter"/>
</dbReference>
<dbReference type="PANTHER" id="PTHR30523">
    <property type="entry name" value="PHOSPHOENOLPYRUVATE CARBOXYLASE"/>
    <property type="match status" value="1"/>
</dbReference>
<dbReference type="HAMAP" id="MF_00595">
    <property type="entry name" value="PEPcase_type1"/>
    <property type="match status" value="1"/>
</dbReference>
<dbReference type="Gene3D" id="1.20.1440.90">
    <property type="entry name" value="Phosphoenolpyruvate/pyruvate domain"/>
    <property type="match status" value="1"/>
</dbReference>
<comment type="caution">
    <text evidence="13">The sequence shown here is derived from an EMBL/GenBank/DDBJ whole genome shotgun (WGS) entry which is preliminary data.</text>
</comment>
<evidence type="ECO:0000256" key="1">
    <source>
        <dbReference type="ARBA" id="ARBA00001946"/>
    </source>
</evidence>
<gene>
    <name evidence="10" type="primary">ppc</name>
    <name evidence="13" type="ORF">GJU80_04610</name>
</gene>
<dbReference type="InterPro" id="IPR021135">
    <property type="entry name" value="PEP_COase"/>
</dbReference>
<dbReference type="NCBIfam" id="NF000584">
    <property type="entry name" value="PRK00009.1"/>
    <property type="match status" value="1"/>
</dbReference>
<proteinExistence type="inferred from homology"/>
<keyword evidence="13" id="KW-0670">Pyruvate</keyword>
<accession>A0A7X2GXH6</accession>
<keyword evidence="8 10" id="KW-0120">Carbon dioxide fixation</keyword>
<dbReference type="PROSITE" id="PS00393">
    <property type="entry name" value="PEPCASE_2"/>
    <property type="match status" value="1"/>
</dbReference>
<evidence type="ECO:0000313" key="14">
    <source>
        <dbReference type="Proteomes" id="UP000486297"/>
    </source>
</evidence>
<dbReference type="InterPro" id="IPR033129">
    <property type="entry name" value="PEPCASE_His_AS"/>
</dbReference>
<evidence type="ECO:0000313" key="13">
    <source>
        <dbReference type="EMBL" id="MRN37791.1"/>
    </source>
</evidence>
<dbReference type="GO" id="GO:0006099">
    <property type="term" value="P:tricarboxylic acid cycle"/>
    <property type="evidence" value="ECO:0007669"/>
    <property type="project" value="InterPro"/>
</dbReference>
<dbReference type="RefSeq" id="WP_095502438.1">
    <property type="nucleotide sequence ID" value="NZ_WJXO01000001.1"/>
</dbReference>
<dbReference type="InterPro" id="IPR015813">
    <property type="entry name" value="Pyrv/PenolPyrv_kinase-like_dom"/>
</dbReference>
<evidence type="ECO:0000256" key="4">
    <source>
        <dbReference type="ARBA" id="ARBA00012305"/>
    </source>
</evidence>
<evidence type="ECO:0000256" key="2">
    <source>
        <dbReference type="ARBA" id="ARBA00003670"/>
    </source>
</evidence>
<dbReference type="InterPro" id="IPR018129">
    <property type="entry name" value="PEP_COase_Lys_AS"/>
</dbReference>
<comment type="cofactor">
    <cofactor evidence="1 10">
        <name>Mg(2+)</name>
        <dbReference type="ChEBI" id="CHEBI:18420"/>
    </cofactor>
</comment>
<dbReference type="InterPro" id="IPR022805">
    <property type="entry name" value="PEP_COase_bac/pln-type"/>
</dbReference>
<dbReference type="PRINTS" id="PR00150">
    <property type="entry name" value="PEPCARBXLASE"/>
</dbReference>
<comment type="subunit">
    <text evidence="10">Homotetramer.</text>
</comment>
<dbReference type="Proteomes" id="UP000486297">
    <property type="component" value="Unassembled WGS sequence"/>
</dbReference>
<comment type="catalytic activity">
    <reaction evidence="9 10">
        <text>oxaloacetate + phosphate = phosphoenolpyruvate + hydrogencarbonate</text>
        <dbReference type="Rhea" id="RHEA:28370"/>
        <dbReference type="ChEBI" id="CHEBI:16452"/>
        <dbReference type="ChEBI" id="CHEBI:17544"/>
        <dbReference type="ChEBI" id="CHEBI:43474"/>
        <dbReference type="ChEBI" id="CHEBI:58702"/>
        <dbReference type="EC" id="4.1.1.31"/>
    </reaction>
</comment>
<dbReference type="GO" id="GO:0015977">
    <property type="term" value="P:carbon fixation"/>
    <property type="evidence" value="ECO:0007669"/>
    <property type="project" value="UniProtKB-UniRule"/>
</dbReference>
<evidence type="ECO:0000256" key="11">
    <source>
        <dbReference type="PROSITE-ProRule" id="PRU10111"/>
    </source>
</evidence>
<evidence type="ECO:0000256" key="6">
    <source>
        <dbReference type="ARBA" id="ARBA00022842"/>
    </source>
</evidence>
<evidence type="ECO:0000256" key="9">
    <source>
        <dbReference type="ARBA" id="ARBA00048995"/>
    </source>
</evidence>
<dbReference type="Pfam" id="PF00311">
    <property type="entry name" value="PEPcase"/>
    <property type="match status" value="1"/>
</dbReference>
<comment type="similarity">
    <text evidence="3 10">Belongs to the PEPCase type 1 family.</text>
</comment>
<feature type="active site" evidence="10 12">
    <location>
        <position position="568"/>
    </location>
</feature>
<dbReference type="GO" id="GO:0006107">
    <property type="term" value="P:oxaloacetate metabolic process"/>
    <property type="evidence" value="ECO:0007669"/>
    <property type="project" value="UniProtKB-UniRule"/>
</dbReference>
<dbReference type="SUPFAM" id="SSF51621">
    <property type="entry name" value="Phosphoenolpyruvate/pyruvate domain"/>
    <property type="match status" value="1"/>
</dbReference>
<dbReference type="GO" id="GO:0000287">
    <property type="term" value="F:magnesium ion binding"/>
    <property type="evidence" value="ECO:0007669"/>
    <property type="project" value="UniProtKB-UniRule"/>
</dbReference>
<keyword evidence="7 10" id="KW-0456">Lyase</keyword>
<feature type="active site" evidence="10 11">
    <location>
        <position position="140"/>
    </location>
</feature>
<keyword evidence="14" id="KW-1185">Reference proteome</keyword>
<dbReference type="AlphaFoldDB" id="A0A7X2GXH6"/>
<dbReference type="EC" id="4.1.1.31" evidence="4 10"/>
<evidence type="ECO:0000256" key="5">
    <source>
        <dbReference type="ARBA" id="ARBA00022419"/>
    </source>
</evidence>
<keyword evidence="6 10" id="KW-0460">Magnesium</keyword>
<protein>
    <recommendedName>
        <fullName evidence="5 10">Phosphoenolpyruvate carboxylase</fullName>
        <shortName evidence="10">PEPC</shortName>
        <shortName evidence="10">PEPCase</shortName>
        <ecNumber evidence="4 10">4.1.1.31</ecNumber>
    </recommendedName>
</protein>
<dbReference type="PROSITE" id="PS00781">
    <property type="entry name" value="PEPCASE_1"/>
    <property type="match status" value="1"/>
</dbReference>
<evidence type="ECO:0000256" key="7">
    <source>
        <dbReference type="ARBA" id="ARBA00023239"/>
    </source>
</evidence>
<evidence type="ECO:0000256" key="10">
    <source>
        <dbReference type="HAMAP-Rule" id="MF_00595"/>
    </source>
</evidence>
<evidence type="ECO:0000256" key="12">
    <source>
        <dbReference type="PROSITE-ProRule" id="PRU10112"/>
    </source>
</evidence>
<evidence type="ECO:0000256" key="8">
    <source>
        <dbReference type="ARBA" id="ARBA00023300"/>
    </source>
</evidence>
<evidence type="ECO:0000256" key="3">
    <source>
        <dbReference type="ARBA" id="ARBA00008346"/>
    </source>
</evidence>